<dbReference type="PROSITE" id="PS51192">
    <property type="entry name" value="HELICASE_ATP_BIND_1"/>
    <property type="match status" value="1"/>
</dbReference>
<dbReference type="InterPro" id="IPR014014">
    <property type="entry name" value="RNA_helicase_DEAD_Q_motif"/>
</dbReference>
<dbReference type="InterPro" id="IPR001650">
    <property type="entry name" value="Helicase_C-like"/>
</dbReference>
<dbReference type="Gene3D" id="3.40.50.300">
    <property type="entry name" value="P-loop containing nucleotide triphosphate hydrolases"/>
    <property type="match status" value="2"/>
</dbReference>
<dbReference type="CDD" id="cd18787">
    <property type="entry name" value="SF2_C_DEAD"/>
    <property type="match status" value="1"/>
</dbReference>
<evidence type="ECO:0000256" key="2">
    <source>
        <dbReference type="ARBA" id="ARBA00022801"/>
    </source>
</evidence>
<evidence type="ECO:0000259" key="10">
    <source>
        <dbReference type="PROSITE" id="PS51195"/>
    </source>
</evidence>
<dbReference type="InterPro" id="IPR027417">
    <property type="entry name" value="P-loop_NTPase"/>
</dbReference>
<evidence type="ECO:0000259" key="9">
    <source>
        <dbReference type="PROSITE" id="PS51194"/>
    </source>
</evidence>
<evidence type="ECO:0000256" key="5">
    <source>
        <dbReference type="ARBA" id="ARBA00038437"/>
    </source>
</evidence>
<evidence type="ECO:0000259" key="8">
    <source>
        <dbReference type="PROSITE" id="PS51192"/>
    </source>
</evidence>
<dbReference type="GO" id="GO:0003724">
    <property type="term" value="F:RNA helicase activity"/>
    <property type="evidence" value="ECO:0007669"/>
    <property type="project" value="InterPro"/>
</dbReference>
<dbReference type="PROSITE" id="PS51194">
    <property type="entry name" value="HELICASE_CTER"/>
    <property type="match status" value="1"/>
</dbReference>
<dbReference type="InterPro" id="IPR044742">
    <property type="entry name" value="DEAD/DEAH_RhlB"/>
</dbReference>
<reference evidence="11 12" key="1">
    <citation type="submission" date="2016-01" db="EMBL/GenBank/DDBJ databases">
        <title>Draft genome of the antarctic isolate Shewanella frigidimarina Ag06-30.</title>
        <authorList>
            <person name="Parmeciano Di Noto G."/>
            <person name="Vazquez S."/>
            <person name="Mac Cormack W."/>
            <person name="Iriarte A."/>
            <person name="Quiroga C."/>
        </authorList>
    </citation>
    <scope>NUCLEOTIDE SEQUENCE [LARGE SCALE GENOMIC DNA]</scope>
    <source>
        <strain evidence="11 12">Ag06-30</strain>
    </source>
</reference>
<dbReference type="Pfam" id="PF00271">
    <property type="entry name" value="Helicase_C"/>
    <property type="match status" value="1"/>
</dbReference>
<organism evidence="11">
    <name type="scientific">Shewanella frigidimarina</name>
    <dbReference type="NCBI Taxonomy" id="56812"/>
    <lineage>
        <taxon>Bacteria</taxon>
        <taxon>Pseudomonadati</taxon>
        <taxon>Pseudomonadota</taxon>
        <taxon>Gammaproteobacteria</taxon>
        <taxon>Alteromonadales</taxon>
        <taxon>Shewanellaceae</taxon>
        <taxon>Shewanella</taxon>
    </lineage>
</organism>
<evidence type="ECO:0000313" key="11">
    <source>
        <dbReference type="EMBL" id="KVX02190.1"/>
    </source>
</evidence>
<dbReference type="GO" id="GO:0003676">
    <property type="term" value="F:nucleic acid binding"/>
    <property type="evidence" value="ECO:0007669"/>
    <property type="project" value="InterPro"/>
</dbReference>
<dbReference type="CDD" id="cd12501">
    <property type="entry name" value="RRM_EcDbpA_like"/>
    <property type="match status" value="1"/>
</dbReference>
<gene>
    <name evidence="11" type="ORF">AWJ07_15355</name>
</gene>
<dbReference type="Pfam" id="PF00270">
    <property type="entry name" value="DEAD"/>
    <property type="match status" value="1"/>
</dbReference>
<dbReference type="PANTHER" id="PTHR47959:SF1">
    <property type="entry name" value="ATP-DEPENDENT RNA HELICASE DBPA"/>
    <property type="match status" value="1"/>
</dbReference>
<sequence length="467" mass="51670">MSQSTEPVVNTAFTSLKLKPELLENLQTMGFESMTQIQAESLPPILAGEDVIGQAMTGSGKTAAFGLGLLNKLDVKRFRIQTMVLCPTRELADQVAKDIRTLARGIHNVKVLTLCGGVPMGPQVGSLEHGAHIIVGTPGRIVDHLDRNRLDLSNMNMLILDEADRMLEMGFQQHIDQIIAAAPRERQTLLFSATFPDQIQAIADQILYKPVMVKVEAKHDNLTIDQHFYRIEDNQGRLEALRLLLLDKQPGSAVVFCNTKRETQQVADSLHEFGFSVLALHGDLEQRDRDQMLLQFANRSARILVATDVAARGLDIDELDAVFNYHIAYDTEVHIHRIGRTGRAGSSGAAYTFFGEEDGYKMAMIEEAMNKDVVSEPLPPMSALNKQPLAAEMITIQIEAGKKQKIRPGDIVGALTGGNGLDFNDIGKIKVTDFRAYFAVKSNVSKQAMNIISKGKLKGRSYRAWFM</sequence>
<dbReference type="RefSeq" id="WP_059745546.1">
    <property type="nucleotide sequence ID" value="NZ_JBOZOX010000005.1"/>
</dbReference>
<feature type="domain" description="Helicase C-terminal" evidence="9">
    <location>
        <begin position="223"/>
        <end position="386"/>
    </location>
</feature>
<dbReference type="PANTHER" id="PTHR47959">
    <property type="entry name" value="ATP-DEPENDENT RNA HELICASE RHLE-RELATED"/>
    <property type="match status" value="1"/>
</dbReference>
<evidence type="ECO:0000256" key="4">
    <source>
        <dbReference type="ARBA" id="ARBA00022840"/>
    </source>
</evidence>
<dbReference type="SMART" id="SM00487">
    <property type="entry name" value="DEXDc"/>
    <property type="match status" value="1"/>
</dbReference>
<dbReference type="Gene3D" id="3.30.70.330">
    <property type="match status" value="1"/>
</dbReference>
<dbReference type="InterPro" id="IPR005580">
    <property type="entry name" value="DbpA/CsdA_RNA-bd_dom"/>
</dbReference>
<proteinExistence type="inferred from homology"/>
<evidence type="ECO:0000256" key="1">
    <source>
        <dbReference type="ARBA" id="ARBA00022741"/>
    </source>
</evidence>
<dbReference type="SMART" id="SM00490">
    <property type="entry name" value="HELICc"/>
    <property type="match status" value="1"/>
</dbReference>
<evidence type="ECO:0000256" key="6">
    <source>
        <dbReference type="PROSITE-ProRule" id="PRU00552"/>
    </source>
</evidence>
<dbReference type="GO" id="GO:0016787">
    <property type="term" value="F:hydrolase activity"/>
    <property type="evidence" value="ECO:0007669"/>
    <property type="project" value="UniProtKB-KW"/>
</dbReference>
<dbReference type="GO" id="GO:0005829">
    <property type="term" value="C:cytosol"/>
    <property type="evidence" value="ECO:0007669"/>
    <property type="project" value="TreeGrafter"/>
</dbReference>
<feature type="domain" description="DEAD-box RNA helicase Q" evidence="10">
    <location>
        <begin position="11"/>
        <end position="39"/>
    </location>
</feature>
<keyword evidence="1 7" id="KW-0547">Nucleotide-binding</keyword>
<dbReference type="GO" id="GO:0005524">
    <property type="term" value="F:ATP binding"/>
    <property type="evidence" value="ECO:0007669"/>
    <property type="project" value="UniProtKB-KW"/>
</dbReference>
<dbReference type="SUPFAM" id="SSF52540">
    <property type="entry name" value="P-loop containing nucleoside triphosphate hydrolases"/>
    <property type="match status" value="1"/>
</dbReference>
<dbReference type="EMBL" id="LRDC01000016">
    <property type="protein sequence ID" value="KVX02190.1"/>
    <property type="molecule type" value="Genomic_DNA"/>
</dbReference>
<evidence type="ECO:0000256" key="7">
    <source>
        <dbReference type="RuleBase" id="RU000492"/>
    </source>
</evidence>
<dbReference type="PROSITE" id="PS00039">
    <property type="entry name" value="DEAD_ATP_HELICASE"/>
    <property type="match status" value="1"/>
</dbReference>
<comment type="similarity">
    <text evidence="5 7">Belongs to the DEAD box helicase family.</text>
</comment>
<dbReference type="InterPro" id="IPR014001">
    <property type="entry name" value="Helicase_ATP-bd"/>
</dbReference>
<feature type="domain" description="Helicase ATP-binding" evidence="8">
    <location>
        <begin position="42"/>
        <end position="213"/>
    </location>
</feature>
<dbReference type="InterPro" id="IPR012677">
    <property type="entry name" value="Nucleotide-bd_a/b_plait_sf"/>
</dbReference>
<comment type="caution">
    <text evidence="11">The sequence shown here is derived from an EMBL/GenBank/DDBJ whole genome shotgun (WGS) entry which is preliminary data.</text>
</comment>
<accession>A0A106C0V1</accession>
<keyword evidence="3 7" id="KW-0347">Helicase</keyword>
<evidence type="ECO:0000256" key="3">
    <source>
        <dbReference type="ARBA" id="ARBA00022806"/>
    </source>
</evidence>
<keyword evidence="4 7" id="KW-0067">ATP-binding</keyword>
<dbReference type="CDD" id="cd00268">
    <property type="entry name" value="DEADc"/>
    <property type="match status" value="1"/>
</dbReference>
<dbReference type="InterPro" id="IPR000629">
    <property type="entry name" value="RNA-helicase_DEAD-box_CS"/>
</dbReference>
<dbReference type="PROSITE" id="PS51195">
    <property type="entry name" value="Q_MOTIF"/>
    <property type="match status" value="1"/>
</dbReference>
<evidence type="ECO:0000313" key="12">
    <source>
        <dbReference type="Proteomes" id="UP000055702"/>
    </source>
</evidence>
<dbReference type="Pfam" id="PF03880">
    <property type="entry name" value="DbpA"/>
    <property type="match status" value="1"/>
</dbReference>
<dbReference type="InterPro" id="IPR050079">
    <property type="entry name" value="DEAD_box_RNA_helicase"/>
</dbReference>
<dbReference type="NCBIfam" id="NF008744">
    <property type="entry name" value="PRK11776.1"/>
    <property type="match status" value="1"/>
</dbReference>
<dbReference type="InterPro" id="IPR011545">
    <property type="entry name" value="DEAD/DEAH_box_helicase_dom"/>
</dbReference>
<keyword evidence="2 7" id="KW-0378">Hydrolase</keyword>
<name>A0A106C0V1_SHEFR</name>
<dbReference type="AlphaFoldDB" id="A0A106C0V1"/>
<dbReference type="Proteomes" id="UP000055702">
    <property type="component" value="Unassembled WGS sequence"/>
</dbReference>
<feature type="short sequence motif" description="Q motif" evidence="6">
    <location>
        <begin position="11"/>
        <end position="39"/>
    </location>
</feature>
<protein>
    <submittedName>
        <fullName evidence="11">ATP-dependent RNA helicase</fullName>
    </submittedName>
</protein>